<feature type="signal peptide" evidence="1">
    <location>
        <begin position="1"/>
        <end position="23"/>
    </location>
</feature>
<comment type="caution">
    <text evidence="2">The sequence shown here is derived from an EMBL/GenBank/DDBJ whole genome shotgun (WGS) entry which is preliminary data.</text>
</comment>
<evidence type="ECO:0000313" key="3">
    <source>
        <dbReference type="Proteomes" id="UP001177023"/>
    </source>
</evidence>
<organism evidence="2 3">
    <name type="scientific">Mesorhabditis spiculigera</name>
    <dbReference type="NCBI Taxonomy" id="96644"/>
    <lineage>
        <taxon>Eukaryota</taxon>
        <taxon>Metazoa</taxon>
        <taxon>Ecdysozoa</taxon>
        <taxon>Nematoda</taxon>
        <taxon>Chromadorea</taxon>
        <taxon>Rhabditida</taxon>
        <taxon>Rhabditina</taxon>
        <taxon>Rhabditomorpha</taxon>
        <taxon>Rhabditoidea</taxon>
        <taxon>Rhabditidae</taxon>
        <taxon>Mesorhabditinae</taxon>
        <taxon>Mesorhabditis</taxon>
    </lineage>
</organism>
<name>A0AA36GB67_9BILA</name>
<dbReference type="Proteomes" id="UP001177023">
    <property type="component" value="Unassembled WGS sequence"/>
</dbReference>
<reference evidence="2" key="1">
    <citation type="submission" date="2023-06" db="EMBL/GenBank/DDBJ databases">
        <authorList>
            <person name="Delattre M."/>
        </authorList>
    </citation>
    <scope>NUCLEOTIDE SEQUENCE</scope>
    <source>
        <strain evidence="2">AF72</strain>
    </source>
</reference>
<evidence type="ECO:0000313" key="2">
    <source>
        <dbReference type="EMBL" id="CAJ0585891.1"/>
    </source>
</evidence>
<protein>
    <submittedName>
        <fullName evidence="2">Uncharacterized protein</fullName>
    </submittedName>
</protein>
<keyword evidence="1" id="KW-0732">Signal</keyword>
<feature type="chain" id="PRO_5041415373" evidence="1">
    <location>
        <begin position="24"/>
        <end position="299"/>
    </location>
</feature>
<gene>
    <name evidence="2" type="ORF">MSPICULIGERA_LOCUS23901</name>
</gene>
<evidence type="ECO:0000256" key="1">
    <source>
        <dbReference type="SAM" id="SignalP"/>
    </source>
</evidence>
<dbReference type="EMBL" id="CATQJA010002706">
    <property type="protein sequence ID" value="CAJ0585891.1"/>
    <property type="molecule type" value="Genomic_DNA"/>
</dbReference>
<keyword evidence="3" id="KW-1185">Reference proteome</keyword>
<feature type="non-terminal residue" evidence="2">
    <location>
        <position position="299"/>
    </location>
</feature>
<proteinExistence type="predicted"/>
<accession>A0AA36GB67</accession>
<dbReference type="AlphaFoldDB" id="A0AA36GB67"/>
<sequence>MTASPHLLTALGFILISALTVRASNTTALAIRHPDLPWPPAAHDVQVQLYNARAPASNTTALTTLQPALPWPPVDHDVRTLAFINPFTLQERLLIAVLLVLLLCICEQLDEEASQTWLPPVFLDPSVLAAKPSPSKKVSLRVRNVPAEALHADLNLIDRHLISSAHLVAVDFGADCPSVPHPDLCLLYIHYKPQSLKASPRAAFRYVDADVRTYDFGNQRSVESCFAWDYIIDFPKLAGGDGLTAVQRVRVRFANPAAIDGDFVNGQGVLFKVFRRPAPKRIQGSQPMPKVAESPETEC</sequence>